<keyword evidence="5 6" id="KW-0472">Membrane</keyword>
<feature type="transmembrane region" description="Helical" evidence="6">
    <location>
        <begin position="231"/>
        <end position="254"/>
    </location>
</feature>
<evidence type="ECO:0000313" key="7">
    <source>
        <dbReference type="EMBL" id="MBJ7603610.1"/>
    </source>
</evidence>
<accession>A0A934KF56</accession>
<dbReference type="Pfam" id="PF07690">
    <property type="entry name" value="MFS_1"/>
    <property type="match status" value="1"/>
</dbReference>
<dbReference type="SUPFAM" id="SSF103473">
    <property type="entry name" value="MFS general substrate transporter"/>
    <property type="match status" value="1"/>
</dbReference>
<evidence type="ECO:0000256" key="4">
    <source>
        <dbReference type="ARBA" id="ARBA00022989"/>
    </source>
</evidence>
<feature type="transmembrane region" description="Helical" evidence="6">
    <location>
        <begin position="382"/>
        <end position="406"/>
    </location>
</feature>
<organism evidence="7 8">
    <name type="scientific">Candidatus Dormiibacter inghamiae</name>
    <dbReference type="NCBI Taxonomy" id="3127013"/>
    <lineage>
        <taxon>Bacteria</taxon>
        <taxon>Bacillati</taxon>
        <taxon>Candidatus Dormiibacterota</taxon>
        <taxon>Candidatus Dormibacteria</taxon>
        <taxon>Candidatus Dormibacterales</taxon>
        <taxon>Candidatus Dormibacteraceae</taxon>
        <taxon>Candidatus Dormiibacter</taxon>
    </lineage>
</organism>
<feature type="transmembrane region" description="Helical" evidence="6">
    <location>
        <begin position="295"/>
        <end position="315"/>
    </location>
</feature>
<evidence type="ECO:0000256" key="6">
    <source>
        <dbReference type="SAM" id="Phobius"/>
    </source>
</evidence>
<dbReference type="Proteomes" id="UP000620075">
    <property type="component" value="Unassembled WGS sequence"/>
</dbReference>
<gene>
    <name evidence="7" type="ORF">JF888_10535</name>
</gene>
<dbReference type="AlphaFoldDB" id="A0A934KF56"/>
<comment type="caution">
    <text evidence="7">The sequence shown here is derived from an EMBL/GenBank/DDBJ whole genome shotgun (WGS) entry which is preliminary data.</text>
</comment>
<dbReference type="GO" id="GO:0022857">
    <property type="term" value="F:transmembrane transporter activity"/>
    <property type="evidence" value="ECO:0007669"/>
    <property type="project" value="InterPro"/>
</dbReference>
<dbReference type="GO" id="GO:0005886">
    <property type="term" value="C:plasma membrane"/>
    <property type="evidence" value="ECO:0007669"/>
    <property type="project" value="UniProtKB-SubCell"/>
</dbReference>
<protein>
    <submittedName>
        <fullName evidence="7">MFS transporter</fullName>
    </submittedName>
</protein>
<keyword evidence="3 6" id="KW-0812">Transmembrane</keyword>
<evidence type="ECO:0000256" key="2">
    <source>
        <dbReference type="ARBA" id="ARBA00022475"/>
    </source>
</evidence>
<feature type="transmembrane region" description="Helical" evidence="6">
    <location>
        <begin position="321"/>
        <end position="342"/>
    </location>
</feature>
<keyword evidence="2" id="KW-1003">Cell membrane</keyword>
<proteinExistence type="predicted"/>
<dbReference type="EMBL" id="JAEKNQ010000040">
    <property type="protein sequence ID" value="MBJ7603610.1"/>
    <property type="molecule type" value="Genomic_DNA"/>
</dbReference>
<feature type="transmembrane region" description="Helical" evidence="6">
    <location>
        <begin position="180"/>
        <end position="200"/>
    </location>
</feature>
<dbReference type="PANTHER" id="PTHR23513">
    <property type="entry name" value="INTEGRAL MEMBRANE EFFLUX PROTEIN-RELATED"/>
    <property type="match status" value="1"/>
</dbReference>
<feature type="transmembrane region" description="Helical" evidence="6">
    <location>
        <begin position="25"/>
        <end position="50"/>
    </location>
</feature>
<dbReference type="RefSeq" id="WP_338179911.1">
    <property type="nucleotide sequence ID" value="NZ_JAEKNQ010000040.1"/>
</dbReference>
<feature type="transmembrane region" description="Helical" evidence="6">
    <location>
        <begin position="266"/>
        <end position="283"/>
    </location>
</feature>
<evidence type="ECO:0000256" key="3">
    <source>
        <dbReference type="ARBA" id="ARBA00022692"/>
    </source>
</evidence>
<comment type="subcellular location">
    <subcellularLocation>
        <location evidence="1">Cell membrane</location>
        <topology evidence="1">Multi-pass membrane protein</topology>
    </subcellularLocation>
</comment>
<feature type="transmembrane region" description="Helical" evidence="6">
    <location>
        <begin position="56"/>
        <end position="80"/>
    </location>
</feature>
<evidence type="ECO:0000256" key="5">
    <source>
        <dbReference type="ARBA" id="ARBA00023136"/>
    </source>
</evidence>
<feature type="transmembrane region" description="Helical" evidence="6">
    <location>
        <begin position="354"/>
        <end position="376"/>
    </location>
</feature>
<evidence type="ECO:0000256" key="1">
    <source>
        <dbReference type="ARBA" id="ARBA00004651"/>
    </source>
</evidence>
<keyword evidence="4 6" id="KW-1133">Transmembrane helix</keyword>
<evidence type="ECO:0000313" key="8">
    <source>
        <dbReference type="Proteomes" id="UP000620075"/>
    </source>
</evidence>
<feature type="transmembrane region" description="Helical" evidence="6">
    <location>
        <begin position="112"/>
        <end position="132"/>
    </location>
</feature>
<feature type="transmembrane region" description="Helical" evidence="6">
    <location>
        <begin position="87"/>
        <end position="106"/>
    </location>
</feature>
<sequence>MPGPSGEAAATVSYRALWRVSGLPALVLLTLLARLGGSVWSLGLVLFVLQRFHSPTLAGLTAAASWLPGLICSPIAGALLDRHGRKGLIALDLAVAVSMVIGIMALDQSGRLAAEVLVLIVGLGSITLPLTMTGTRSLMPLLTPQPLWDRMNALDSASLNVTELLGPVVAGLLFASVGGLGTLLVVAAAWLAALSLTALLRDAPTSRGDDSLFRETLAGLRYTLAKPSLRALAVILPIANAGWGMLTIALPVLVLGLPHGGGPQVGLLWSVFGLTALIGSLLFGRVRTSGREARLIGGLGLVSAVGLGVVAVSALGPATLLVAAAGMVIAGVADGGASVALFSFRQRVMDPAWFGRSLAISISLSVMGLPLGSALAGPLLGWSVPGTLAIAAGLELLGAGLALGLLRHSQPPASAPGG</sequence>
<dbReference type="Gene3D" id="1.20.1250.20">
    <property type="entry name" value="MFS general substrate transporter like domains"/>
    <property type="match status" value="1"/>
</dbReference>
<dbReference type="InterPro" id="IPR011701">
    <property type="entry name" value="MFS"/>
</dbReference>
<name>A0A934KF56_9BACT</name>
<dbReference type="InterPro" id="IPR036259">
    <property type="entry name" value="MFS_trans_sf"/>
</dbReference>
<reference evidence="7 8" key="1">
    <citation type="submission" date="2020-10" db="EMBL/GenBank/DDBJ databases">
        <title>Ca. Dormibacterota MAGs.</title>
        <authorList>
            <person name="Montgomery K."/>
        </authorList>
    </citation>
    <scope>NUCLEOTIDE SEQUENCE [LARGE SCALE GENOMIC DNA]</scope>
    <source>
        <strain evidence="7">SC8811_S16_3</strain>
    </source>
</reference>
<dbReference type="PANTHER" id="PTHR23513:SF11">
    <property type="entry name" value="STAPHYLOFERRIN A TRANSPORTER"/>
    <property type="match status" value="1"/>
</dbReference>
<dbReference type="CDD" id="cd06173">
    <property type="entry name" value="MFS_MefA_like"/>
    <property type="match status" value="1"/>
</dbReference>